<evidence type="ECO:0000256" key="1">
    <source>
        <dbReference type="PROSITE-ProRule" id="PRU01011"/>
    </source>
</evidence>
<dbReference type="SMART" id="SM00120">
    <property type="entry name" value="HX"/>
    <property type="match status" value="2"/>
</dbReference>
<dbReference type="AlphaFoldDB" id="A0A8B9T1A4"/>
<evidence type="ECO:0000313" key="2">
    <source>
        <dbReference type="Ensembl" id="ENSAPLP00020014082.1"/>
    </source>
</evidence>
<dbReference type="Pfam" id="PF00045">
    <property type="entry name" value="Hemopexin"/>
    <property type="match status" value="1"/>
</dbReference>
<dbReference type="Gene3D" id="2.110.10.10">
    <property type="entry name" value="Hemopexin-like domain"/>
    <property type="match status" value="1"/>
</dbReference>
<organism evidence="2 3">
    <name type="scientific">Anas platyrhynchos</name>
    <name type="common">Mallard</name>
    <name type="synonym">Anas boschas</name>
    <dbReference type="NCBI Taxonomy" id="8839"/>
    <lineage>
        <taxon>Eukaryota</taxon>
        <taxon>Metazoa</taxon>
        <taxon>Chordata</taxon>
        <taxon>Craniata</taxon>
        <taxon>Vertebrata</taxon>
        <taxon>Euteleostomi</taxon>
        <taxon>Archelosauria</taxon>
        <taxon>Archosauria</taxon>
        <taxon>Dinosauria</taxon>
        <taxon>Saurischia</taxon>
        <taxon>Theropoda</taxon>
        <taxon>Coelurosauria</taxon>
        <taxon>Aves</taxon>
        <taxon>Neognathae</taxon>
        <taxon>Galloanserae</taxon>
        <taxon>Anseriformes</taxon>
        <taxon>Anatidae</taxon>
        <taxon>Anatinae</taxon>
        <taxon>Anas</taxon>
    </lineage>
</organism>
<dbReference type="Ensembl" id="ENSAPLT00020015165.1">
    <property type="protein sequence ID" value="ENSAPLP00020014082.1"/>
    <property type="gene ID" value="ENSAPLG00020010257.1"/>
</dbReference>
<name>A0A8B9T1A4_ANAPL</name>
<dbReference type="InterPro" id="IPR036375">
    <property type="entry name" value="Hemopexin-like_dom_sf"/>
</dbReference>
<reference evidence="2" key="2">
    <citation type="submission" date="2025-08" db="UniProtKB">
        <authorList>
            <consortium name="Ensembl"/>
        </authorList>
    </citation>
    <scope>IDENTIFICATION</scope>
</reference>
<dbReference type="InterPro" id="IPR018487">
    <property type="entry name" value="Hemopexin-like_repeat"/>
</dbReference>
<dbReference type="Proteomes" id="UP000694400">
    <property type="component" value="Chromosome 1"/>
</dbReference>
<dbReference type="SUPFAM" id="SSF50923">
    <property type="entry name" value="Hemopexin-like domain"/>
    <property type="match status" value="1"/>
</dbReference>
<reference evidence="2" key="3">
    <citation type="submission" date="2025-09" db="UniProtKB">
        <authorList>
            <consortium name="Ensembl"/>
        </authorList>
    </citation>
    <scope>IDENTIFICATION</scope>
</reference>
<evidence type="ECO:0008006" key="4">
    <source>
        <dbReference type="Google" id="ProtNLM"/>
    </source>
</evidence>
<feature type="repeat" description="Hemopexin" evidence="1">
    <location>
        <begin position="176"/>
        <end position="220"/>
    </location>
</feature>
<dbReference type="PROSITE" id="PS51642">
    <property type="entry name" value="HEMOPEXIN_2"/>
    <property type="match status" value="2"/>
</dbReference>
<evidence type="ECO:0000313" key="3">
    <source>
        <dbReference type="Proteomes" id="UP000694400"/>
    </source>
</evidence>
<protein>
    <recommendedName>
        <fullName evidence="4">Hemopexin</fullName>
    </recommendedName>
</protein>
<accession>A0A8B9T1A4</accession>
<feature type="repeat" description="Hemopexin" evidence="1">
    <location>
        <begin position="221"/>
        <end position="267"/>
    </location>
</feature>
<reference evidence="2" key="1">
    <citation type="submission" date="2019-08" db="EMBL/GenBank/DDBJ databases">
        <title>Three high-quality genomes provides insights into domestication of ducks.</title>
        <authorList>
            <person name="Hou Z.C."/>
            <person name="Zhu F."/>
            <person name="Yin Z.T."/>
            <person name="Zhang F."/>
        </authorList>
    </citation>
    <scope>NUCLEOTIDE SEQUENCE [LARGE SCALE GENOMIC DNA]</scope>
</reference>
<proteinExistence type="predicted"/>
<sequence>MRLEEGTPTGPSPLATTLVRARGAGGGGGAQRFVWGHTGKGGGCGGGSRHRVPWGTSGALGQQAAPRGPCQPPAFPPPPPDLSQLCGDKGGFDAAALTENGTMLFFRGTVLGSHPTVWVLGSSLGPALWGWPGTRLRPVGLRLWGTLQGEQVSAYAGGQLRPGFPRRIGDEFPGVPGGLDAAVECHPEECGGETILFFKGDKVFSFDLASRMTKQHTWPWLGPCDAALRWLERYYCLQGTQFQRFDPVTGEVPPGYPRDLRDYFIPCPGRGEGPF</sequence>